<evidence type="ECO:0000313" key="2">
    <source>
        <dbReference type="Proteomes" id="UP000494106"/>
    </source>
</evidence>
<protein>
    <submittedName>
        <fullName evidence="1">Uncharacterized protein</fullName>
    </submittedName>
</protein>
<dbReference type="EMBL" id="CADEBC010000594">
    <property type="protein sequence ID" value="CAB3257882.1"/>
    <property type="molecule type" value="Genomic_DNA"/>
</dbReference>
<keyword evidence="2" id="KW-1185">Reference proteome</keyword>
<proteinExistence type="predicted"/>
<dbReference type="AlphaFoldDB" id="A0A8S1BHR8"/>
<accession>A0A8S1BHR8</accession>
<comment type="caution">
    <text evidence="1">The sequence shown here is derived from an EMBL/GenBank/DDBJ whole genome shotgun (WGS) entry which is preliminary data.</text>
</comment>
<gene>
    <name evidence="1" type="ORF">APLA_LOCUS16234</name>
</gene>
<reference evidence="1 2" key="1">
    <citation type="submission" date="2020-04" db="EMBL/GenBank/DDBJ databases">
        <authorList>
            <person name="Wallbank WR R."/>
            <person name="Pardo Diaz C."/>
            <person name="Kozak K."/>
            <person name="Martin S."/>
            <person name="Jiggins C."/>
            <person name="Moest M."/>
            <person name="Warren A I."/>
            <person name="Byers J.R.P. K."/>
            <person name="Montejo-Kovacevich G."/>
            <person name="Yen C E."/>
        </authorList>
    </citation>
    <scope>NUCLEOTIDE SEQUENCE [LARGE SCALE GENOMIC DNA]</scope>
</reference>
<organism evidence="1 2">
    <name type="scientific">Arctia plantaginis</name>
    <name type="common">Wood tiger moth</name>
    <name type="synonym">Phalaena plantaginis</name>
    <dbReference type="NCBI Taxonomy" id="874455"/>
    <lineage>
        <taxon>Eukaryota</taxon>
        <taxon>Metazoa</taxon>
        <taxon>Ecdysozoa</taxon>
        <taxon>Arthropoda</taxon>
        <taxon>Hexapoda</taxon>
        <taxon>Insecta</taxon>
        <taxon>Pterygota</taxon>
        <taxon>Neoptera</taxon>
        <taxon>Endopterygota</taxon>
        <taxon>Lepidoptera</taxon>
        <taxon>Glossata</taxon>
        <taxon>Ditrysia</taxon>
        <taxon>Noctuoidea</taxon>
        <taxon>Erebidae</taxon>
        <taxon>Arctiinae</taxon>
        <taxon>Arctia</taxon>
    </lineage>
</organism>
<sequence length="67" mass="8130">MDKKMMRRRLFNMTEEERASVQERNRLSTFQMRSVFLSCTNAYQNEEQPGLRMHNGEHGRRVLQQQI</sequence>
<name>A0A8S1BHR8_ARCPL</name>
<evidence type="ECO:0000313" key="1">
    <source>
        <dbReference type="EMBL" id="CAB3257882.1"/>
    </source>
</evidence>
<dbReference type="Proteomes" id="UP000494106">
    <property type="component" value="Unassembled WGS sequence"/>
</dbReference>